<feature type="binding site" evidence="14">
    <location>
        <position position="43"/>
    </location>
    <ligand>
        <name>(2R)-3-phosphoglycerate</name>
        <dbReference type="ChEBI" id="CHEBI:58272"/>
    </ligand>
</feature>
<feature type="binding site" evidence="13">
    <location>
        <position position="158"/>
    </location>
    <ligand>
        <name>substrate</name>
    </ligand>
</feature>
<feature type="binding site" evidence="13 14">
    <location>
        <begin position="28"/>
        <end position="30"/>
    </location>
    <ligand>
        <name>substrate</name>
    </ligand>
</feature>
<dbReference type="PROSITE" id="PS00111">
    <property type="entry name" value="PGLYCERATE_KINASE"/>
    <property type="match status" value="1"/>
</dbReference>
<dbReference type="GO" id="GO:0004618">
    <property type="term" value="F:phosphoglycerate kinase activity"/>
    <property type="evidence" value="ECO:0007669"/>
    <property type="project" value="UniProtKB-UniRule"/>
</dbReference>
<dbReference type="EMBL" id="PDZR01000012">
    <property type="protein sequence ID" value="PNG25792.1"/>
    <property type="molecule type" value="Genomic_DNA"/>
</dbReference>
<evidence type="ECO:0000256" key="5">
    <source>
        <dbReference type="ARBA" id="ARBA00013061"/>
    </source>
</evidence>
<comment type="caution">
    <text evidence="17">The sequence shown here is derived from an EMBL/GenBank/DDBJ whole genome shotgun (WGS) entry which is preliminary data.</text>
</comment>
<keyword evidence="11 13" id="KW-0067">ATP-binding</keyword>
<dbReference type="Proteomes" id="UP000236286">
    <property type="component" value="Unassembled WGS sequence"/>
</dbReference>
<dbReference type="GO" id="GO:0006096">
    <property type="term" value="P:glycolytic process"/>
    <property type="evidence" value="ECO:0007669"/>
    <property type="project" value="UniProtKB-UniRule"/>
</dbReference>
<dbReference type="PIRSF" id="PIRSF000724">
    <property type="entry name" value="Pgk"/>
    <property type="match status" value="1"/>
</dbReference>
<dbReference type="EC" id="2.7.2.3" evidence="5 13"/>
<keyword evidence="12 13" id="KW-0324">Glycolysis</keyword>
<feature type="binding site" evidence="13">
    <location>
        <position position="125"/>
    </location>
    <ligand>
        <name>substrate</name>
    </ligand>
</feature>
<keyword evidence="10 13" id="KW-0418">Kinase</keyword>
<dbReference type="FunFam" id="3.40.50.1260:FF:000031">
    <property type="entry name" value="Phosphoglycerate kinase 1"/>
    <property type="match status" value="1"/>
</dbReference>
<feature type="binding site" evidence="13 15">
    <location>
        <position position="330"/>
    </location>
    <ligand>
        <name>ATP</name>
        <dbReference type="ChEBI" id="CHEBI:30616"/>
    </ligand>
</feature>
<feature type="binding site" evidence="13 15">
    <location>
        <begin position="360"/>
        <end position="363"/>
    </location>
    <ligand>
        <name>ATP</name>
        <dbReference type="ChEBI" id="CHEBI:30616"/>
    </ligand>
</feature>
<organism evidence="17 18">
    <name type="scientific">Methylocella silvestris</name>
    <dbReference type="NCBI Taxonomy" id="199596"/>
    <lineage>
        <taxon>Bacteria</taxon>
        <taxon>Pseudomonadati</taxon>
        <taxon>Pseudomonadota</taxon>
        <taxon>Alphaproteobacteria</taxon>
        <taxon>Hyphomicrobiales</taxon>
        <taxon>Beijerinckiaceae</taxon>
        <taxon>Methylocella</taxon>
    </lineage>
</organism>
<dbReference type="GO" id="GO:0006094">
    <property type="term" value="P:gluconeogenesis"/>
    <property type="evidence" value="ECO:0007669"/>
    <property type="project" value="TreeGrafter"/>
</dbReference>
<evidence type="ECO:0000256" key="12">
    <source>
        <dbReference type="ARBA" id="ARBA00023152"/>
    </source>
</evidence>
<comment type="subcellular location">
    <subcellularLocation>
        <location evidence="13">Cytoplasm</location>
    </subcellularLocation>
</comment>
<evidence type="ECO:0000256" key="2">
    <source>
        <dbReference type="ARBA" id="ARBA00004838"/>
    </source>
</evidence>
<accession>A0A2J7TG88</accession>
<dbReference type="Gene3D" id="3.40.50.1260">
    <property type="entry name" value="Phosphoglycerate kinase, N-terminal domain"/>
    <property type="match status" value="2"/>
</dbReference>
<feature type="binding site" evidence="14">
    <location>
        <position position="158"/>
    </location>
    <ligand>
        <name>(2R)-3-phosphoglycerate</name>
        <dbReference type="ChEBI" id="CHEBI:58272"/>
    </ligand>
</feature>
<dbReference type="SUPFAM" id="SSF53748">
    <property type="entry name" value="Phosphoglycerate kinase"/>
    <property type="match status" value="1"/>
</dbReference>
<dbReference type="InterPro" id="IPR015824">
    <property type="entry name" value="Phosphoglycerate_kinase_N"/>
</dbReference>
<dbReference type="RefSeq" id="WP_102843944.1">
    <property type="nucleotide sequence ID" value="NZ_PDZR01000012.1"/>
</dbReference>
<evidence type="ECO:0000256" key="7">
    <source>
        <dbReference type="ARBA" id="ARBA00022490"/>
    </source>
</evidence>
<evidence type="ECO:0000256" key="11">
    <source>
        <dbReference type="ARBA" id="ARBA00022840"/>
    </source>
</evidence>
<evidence type="ECO:0000313" key="17">
    <source>
        <dbReference type="EMBL" id="PNG25792.1"/>
    </source>
</evidence>
<dbReference type="InterPro" id="IPR001576">
    <property type="entry name" value="Phosphoglycerate_kinase"/>
</dbReference>
<gene>
    <name evidence="13 17" type="primary">pgk</name>
    <name evidence="17" type="ORF">CR492_11825</name>
</gene>
<dbReference type="Pfam" id="PF00162">
    <property type="entry name" value="PGK"/>
    <property type="match status" value="1"/>
</dbReference>
<evidence type="ECO:0000256" key="9">
    <source>
        <dbReference type="ARBA" id="ARBA00022741"/>
    </source>
</evidence>
<evidence type="ECO:0000256" key="4">
    <source>
        <dbReference type="ARBA" id="ARBA00011245"/>
    </source>
</evidence>
<evidence type="ECO:0000313" key="18">
    <source>
        <dbReference type="Proteomes" id="UP000236286"/>
    </source>
</evidence>
<evidence type="ECO:0000256" key="15">
    <source>
        <dbReference type="PIRSR" id="PIRSR000724-2"/>
    </source>
</evidence>
<comment type="pathway">
    <text evidence="2 13">Carbohydrate degradation; glycolysis; pyruvate from D-glyceraldehyde 3-phosphate: step 2/5.</text>
</comment>
<evidence type="ECO:0000256" key="10">
    <source>
        <dbReference type="ARBA" id="ARBA00022777"/>
    </source>
</evidence>
<dbReference type="PRINTS" id="PR00477">
    <property type="entry name" value="PHGLYCKINASE"/>
</dbReference>
<name>A0A2J7TG88_METSI</name>
<dbReference type="InterPro" id="IPR015911">
    <property type="entry name" value="Phosphoglycerate_kinase_CS"/>
</dbReference>
<dbReference type="GO" id="GO:0043531">
    <property type="term" value="F:ADP binding"/>
    <property type="evidence" value="ECO:0007669"/>
    <property type="project" value="TreeGrafter"/>
</dbReference>
<evidence type="ECO:0000256" key="14">
    <source>
        <dbReference type="PIRSR" id="PIRSR000724-1"/>
    </source>
</evidence>
<dbReference type="OrthoDB" id="9808460at2"/>
<comment type="similarity">
    <text evidence="3 13 16">Belongs to the phosphoglycerate kinase family.</text>
</comment>
<reference evidence="17 18" key="1">
    <citation type="submission" date="2017-10" db="EMBL/GenBank/DDBJ databases">
        <title>Genome announcement of Methylocella silvestris TVC from permafrost.</title>
        <authorList>
            <person name="Wang J."/>
            <person name="Geng K."/>
            <person name="Ul-Haque F."/>
            <person name="Crombie A.T."/>
            <person name="Street L.E."/>
            <person name="Wookey P.A."/>
            <person name="Murrell J.C."/>
            <person name="Pratscher J."/>
        </authorList>
    </citation>
    <scope>NUCLEOTIDE SEQUENCE [LARGE SCALE GENOMIC DNA]</scope>
    <source>
        <strain evidence="17 18">TVC</strain>
    </source>
</reference>
<dbReference type="GO" id="GO:0005524">
    <property type="term" value="F:ATP binding"/>
    <property type="evidence" value="ECO:0007669"/>
    <property type="project" value="UniProtKB-KW"/>
</dbReference>
<dbReference type="HAMAP" id="MF_00145">
    <property type="entry name" value="Phosphoglyc_kinase"/>
    <property type="match status" value="1"/>
</dbReference>
<dbReference type="InterPro" id="IPR036043">
    <property type="entry name" value="Phosphoglycerate_kinase_sf"/>
</dbReference>
<feature type="binding site" evidence="13 15">
    <location>
        <position position="208"/>
    </location>
    <ligand>
        <name>ATP</name>
        <dbReference type="ChEBI" id="CHEBI:30616"/>
    </ligand>
</feature>
<feature type="binding site" evidence="13 14">
    <location>
        <begin position="66"/>
        <end position="69"/>
    </location>
    <ligand>
        <name>substrate</name>
    </ligand>
</feature>
<comment type="catalytic activity">
    <reaction evidence="1 13 16">
        <text>(2R)-3-phosphoglycerate + ATP = (2R)-3-phospho-glyceroyl phosphate + ADP</text>
        <dbReference type="Rhea" id="RHEA:14801"/>
        <dbReference type="ChEBI" id="CHEBI:30616"/>
        <dbReference type="ChEBI" id="CHEBI:57604"/>
        <dbReference type="ChEBI" id="CHEBI:58272"/>
        <dbReference type="ChEBI" id="CHEBI:456216"/>
        <dbReference type="EC" id="2.7.2.3"/>
    </reaction>
</comment>
<proteinExistence type="inferred from homology"/>
<comment type="caution">
    <text evidence="13">Lacks conserved residue(s) required for the propagation of feature annotation.</text>
</comment>
<dbReference type="PANTHER" id="PTHR11406">
    <property type="entry name" value="PHOSPHOGLYCERATE KINASE"/>
    <property type="match status" value="1"/>
</dbReference>
<dbReference type="PANTHER" id="PTHR11406:SF23">
    <property type="entry name" value="PHOSPHOGLYCERATE KINASE 1, CHLOROPLASTIC-RELATED"/>
    <property type="match status" value="1"/>
</dbReference>
<evidence type="ECO:0000256" key="1">
    <source>
        <dbReference type="ARBA" id="ARBA00000642"/>
    </source>
</evidence>
<keyword evidence="7 13" id="KW-0963">Cytoplasm</keyword>
<evidence type="ECO:0000256" key="13">
    <source>
        <dbReference type="HAMAP-Rule" id="MF_00145"/>
    </source>
</evidence>
<keyword evidence="9 13" id="KW-0547">Nucleotide-binding</keyword>
<evidence type="ECO:0000256" key="6">
    <source>
        <dbReference type="ARBA" id="ARBA00016471"/>
    </source>
</evidence>
<comment type="subunit">
    <text evidence="4 13">Monomer.</text>
</comment>
<protein>
    <recommendedName>
        <fullName evidence="6 13">Phosphoglycerate kinase</fullName>
        <ecNumber evidence="5 13">2.7.2.3</ecNumber>
    </recommendedName>
</protein>
<dbReference type="GO" id="GO:0005829">
    <property type="term" value="C:cytosol"/>
    <property type="evidence" value="ECO:0007669"/>
    <property type="project" value="TreeGrafter"/>
</dbReference>
<dbReference type="AlphaFoldDB" id="A0A2J7TG88"/>
<feature type="binding site" evidence="14">
    <location>
        <position position="125"/>
    </location>
    <ligand>
        <name>(2R)-3-phosphoglycerate</name>
        <dbReference type="ChEBI" id="CHEBI:58272"/>
    </ligand>
</feature>
<evidence type="ECO:0000256" key="3">
    <source>
        <dbReference type="ARBA" id="ARBA00008982"/>
    </source>
</evidence>
<sequence length="407" mass="43222">MTRSGQSSPFPTLDDAILGGKRVLVRVDLNVPMENGRITDLTRIDRVLSNIREISQKGAKVIILSHLGRPKNGPEAETSLKSVAVALEHELQQMVYFASDCVGPVAKSSVAALRNGDILLLENTRFHAGETKNDPDFVNQLAELGDLYVNDAFSTSHRAHASTEGIAHKLPAYAGRTMQRELEMLTGMLAHPERPVAAIVGGAKVSTKLELLGNLMRRVEFLFIGGGMANTFLAASGKSVGKSLCETQLAETARKIIADADEANCQLILPVDAIVATRFEPNASCRAVDIDSVGDNDMILDIGPRTISKLVGVLAAARTVVWNGPVGAFETPPFQAGTVALAKVCAVLTKTHSLDTIAGGGDTIAALNQANAFNDFTYVSTAGGAFLEWLEGKLLPGVEALRGQKAV</sequence>
<feature type="binding site" evidence="13">
    <location>
        <position position="43"/>
    </location>
    <ligand>
        <name>substrate</name>
    </ligand>
</feature>
<evidence type="ECO:0000256" key="8">
    <source>
        <dbReference type="ARBA" id="ARBA00022679"/>
    </source>
</evidence>
<keyword evidence="8 13" id="KW-0808">Transferase</keyword>
<dbReference type="FunFam" id="3.40.50.1260:FF:000006">
    <property type="entry name" value="Phosphoglycerate kinase"/>
    <property type="match status" value="1"/>
</dbReference>
<evidence type="ECO:0000256" key="16">
    <source>
        <dbReference type="RuleBase" id="RU000532"/>
    </source>
</evidence>
<dbReference type="UniPathway" id="UPA00109">
    <property type="reaction ID" value="UER00185"/>
</dbReference>